<keyword evidence="1" id="KW-0812">Transmembrane</keyword>
<accession>A0A8S5PN69</accession>
<evidence type="ECO:0000256" key="1">
    <source>
        <dbReference type="SAM" id="Phobius"/>
    </source>
</evidence>
<dbReference type="EMBL" id="BK015472">
    <property type="protein sequence ID" value="DAE08542.1"/>
    <property type="molecule type" value="Genomic_DNA"/>
</dbReference>
<sequence>MEFNIPSMPFIVLAVYLIIWVMKQFTFKTDEQRKSIPPVSAVIGGLIGIALFYKVPTAINAENIVEACTIGMGSGLAAVGCNQVFKQFKKFTGEIETSDEDNDRADNEGN</sequence>
<name>A0A8S5PN69_9CAUD</name>
<keyword evidence="1" id="KW-0472">Membrane</keyword>
<protein>
    <submittedName>
        <fullName evidence="2">Holin</fullName>
    </submittedName>
</protein>
<reference evidence="2" key="1">
    <citation type="journal article" date="2021" name="Proc. Natl. Acad. Sci. U.S.A.">
        <title>A Catalog of Tens of Thousands of Viruses from Human Metagenomes Reveals Hidden Associations with Chronic Diseases.</title>
        <authorList>
            <person name="Tisza M.J."/>
            <person name="Buck C.B."/>
        </authorList>
    </citation>
    <scope>NUCLEOTIDE SEQUENCE</scope>
    <source>
        <strain evidence="2">CtwwN25</strain>
    </source>
</reference>
<feature type="transmembrane region" description="Helical" evidence="1">
    <location>
        <begin position="35"/>
        <end position="53"/>
    </location>
</feature>
<organism evidence="2">
    <name type="scientific">Myoviridae sp. ctwwN25</name>
    <dbReference type="NCBI Taxonomy" id="2825209"/>
    <lineage>
        <taxon>Viruses</taxon>
        <taxon>Duplodnaviria</taxon>
        <taxon>Heunggongvirae</taxon>
        <taxon>Uroviricota</taxon>
        <taxon>Caudoviricetes</taxon>
    </lineage>
</organism>
<proteinExistence type="predicted"/>
<feature type="transmembrane region" description="Helical" evidence="1">
    <location>
        <begin position="6"/>
        <end position="23"/>
    </location>
</feature>
<evidence type="ECO:0000313" key="2">
    <source>
        <dbReference type="EMBL" id="DAE08542.1"/>
    </source>
</evidence>
<keyword evidence="1" id="KW-1133">Transmembrane helix</keyword>